<evidence type="ECO:0000256" key="3">
    <source>
        <dbReference type="ARBA" id="ARBA00022989"/>
    </source>
</evidence>
<keyword evidence="3 5" id="KW-1133">Transmembrane helix</keyword>
<dbReference type="PANTHER" id="PTHR43471">
    <property type="entry name" value="ABC TRANSPORTER PERMEASE"/>
    <property type="match status" value="1"/>
</dbReference>
<organism evidence="7 8">
    <name type="scientific">Thalassobacillus hwangdonensis</name>
    <dbReference type="NCBI Taxonomy" id="546108"/>
    <lineage>
        <taxon>Bacteria</taxon>
        <taxon>Bacillati</taxon>
        <taxon>Bacillota</taxon>
        <taxon>Bacilli</taxon>
        <taxon>Bacillales</taxon>
        <taxon>Bacillaceae</taxon>
        <taxon>Thalassobacillus</taxon>
    </lineage>
</organism>
<comment type="subcellular location">
    <subcellularLocation>
        <location evidence="1">Membrane</location>
        <topology evidence="1">Multi-pass membrane protein</topology>
    </subcellularLocation>
</comment>
<sequence>MISIQRIQAVVMKDYQDLLKNAYMLSTAVVPLFFAFIFNQGEEIQTATVYMPILLSMVIVGSFIQAAVIAEEKEKNTLRGLLLSPLNTAEIFIGKSVLSAVSSIIMIVAVIFIGNIPMPDHILLTAAAIFISLIIFISFGTILGLVSRTVMETSVMGIPVLFIFGMGDIFRTMIESEWLLDVLSYLPDQQFGQLLLQLKDGQPVGDHFLVLTVWAVLSVTITIFIFKKRRFD</sequence>
<keyword evidence="2 5" id="KW-0812">Transmembrane</keyword>
<feature type="transmembrane region" description="Helical" evidence="5">
    <location>
        <begin position="153"/>
        <end position="174"/>
    </location>
</feature>
<evidence type="ECO:0000259" key="6">
    <source>
        <dbReference type="Pfam" id="PF12698"/>
    </source>
</evidence>
<evidence type="ECO:0000256" key="2">
    <source>
        <dbReference type="ARBA" id="ARBA00022692"/>
    </source>
</evidence>
<feature type="transmembrane region" description="Helical" evidence="5">
    <location>
        <begin position="91"/>
        <end position="116"/>
    </location>
</feature>
<evidence type="ECO:0000256" key="1">
    <source>
        <dbReference type="ARBA" id="ARBA00004141"/>
    </source>
</evidence>
<reference evidence="8" key="1">
    <citation type="journal article" date="2019" name="Int. J. Syst. Evol. Microbiol.">
        <title>The Global Catalogue of Microorganisms (GCM) 10K type strain sequencing project: providing services to taxonomists for standard genome sequencing and annotation.</title>
        <authorList>
            <consortium name="The Broad Institute Genomics Platform"/>
            <consortium name="The Broad Institute Genome Sequencing Center for Infectious Disease"/>
            <person name="Wu L."/>
            <person name="Ma J."/>
        </authorList>
    </citation>
    <scope>NUCLEOTIDE SEQUENCE [LARGE SCALE GENOMIC DNA]</scope>
    <source>
        <strain evidence="8">CCUG 56607</strain>
    </source>
</reference>
<dbReference type="Proteomes" id="UP001596990">
    <property type="component" value="Unassembled WGS sequence"/>
</dbReference>
<dbReference type="EMBL" id="JBHTKL010000005">
    <property type="protein sequence ID" value="MFD1019518.1"/>
    <property type="molecule type" value="Genomic_DNA"/>
</dbReference>
<dbReference type="Pfam" id="PF12698">
    <property type="entry name" value="ABC2_membrane_3"/>
    <property type="match status" value="1"/>
</dbReference>
<feature type="transmembrane region" description="Helical" evidence="5">
    <location>
        <begin position="50"/>
        <end position="70"/>
    </location>
</feature>
<protein>
    <submittedName>
        <fullName evidence="7">ABC transporter permease</fullName>
    </submittedName>
</protein>
<accession>A0ABW3L319</accession>
<evidence type="ECO:0000313" key="7">
    <source>
        <dbReference type="EMBL" id="MFD1019518.1"/>
    </source>
</evidence>
<dbReference type="RefSeq" id="WP_386059540.1">
    <property type="nucleotide sequence ID" value="NZ_JBHTKL010000005.1"/>
</dbReference>
<feature type="transmembrane region" description="Helical" evidence="5">
    <location>
        <begin position="208"/>
        <end position="226"/>
    </location>
</feature>
<evidence type="ECO:0000313" key="8">
    <source>
        <dbReference type="Proteomes" id="UP001596990"/>
    </source>
</evidence>
<proteinExistence type="predicted"/>
<feature type="transmembrane region" description="Helical" evidence="5">
    <location>
        <begin position="21"/>
        <end position="38"/>
    </location>
</feature>
<dbReference type="PANTHER" id="PTHR43471:SF1">
    <property type="entry name" value="ABC TRANSPORTER PERMEASE PROTEIN NOSY-RELATED"/>
    <property type="match status" value="1"/>
</dbReference>
<gene>
    <name evidence="7" type="ORF">ACFQ2J_10080</name>
</gene>
<name>A0ABW3L319_9BACI</name>
<evidence type="ECO:0000256" key="5">
    <source>
        <dbReference type="SAM" id="Phobius"/>
    </source>
</evidence>
<feature type="domain" description="ABC-2 type transporter transmembrane" evidence="6">
    <location>
        <begin position="32"/>
        <end position="223"/>
    </location>
</feature>
<dbReference type="InterPro" id="IPR013525">
    <property type="entry name" value="ABC2_TM"/>
</dbReference>
<keyword evidence="4 5" id="KW-0472">Membrane</keyword>
<keyword evidence="8" id="KW-1185">Reference proteome</keyword>
<feature type="transmembrane region" description="Helical" evidence="5">
    <location>
        <begin position="122"/>
        <end position="146"/>
    </location>
</feature>
<comment type="caution">
    <text evidence="7">The sequence shown here is derived from an EMBL/GenBank/DDBJ whole genome shotgun (WGS) entry which is preliminary data.</text>
</comment>
<evidence type="ECO:0000256" key="4">
    <source>
        <dbReference type="ARBA" id="ARBA00023136"/>
    </source>
</evidence>